<evidence type="ECO:0000256" key="3">
    <source>
        <dbReference type="ARBA" id="ARBA00002728"/>
    </source>
</evidence>
<evidence type="ECO:0000256" key="6">
    <source>
        <dbReference type="ARBA" id="ARBA00012232"/>
    </source>
</evidence>
<dbReference type="InterPro" id="IPR008279">
    <property type="entry name" value="PEP-util_enz_mobile_dom"/>
</dbReference>
<dbReference type="SUPFAM" id="SSF51621">
    <property type="entry name" value="Phosphoenolpyruvate/pyruvate domain"/>
    <property type="match status" value="1"/>
</dbReference>
<dbReference type="InterPro" id="IPR008731">
    <property type="entry name" value="PTS_EIN"/>
</dbReference>
<evidence type="ECO:0000259" key="22">
    <source>
        <dbReference type="Pfam" id="PF00391"/>
    </source>
</evidence>
<keyword evidence="10 17" id="KW-0762">Sugar transport</keyword>
<dbReference type="Gene3D" id="3.20.20.60">
    <property type="entry name" value="Phosphoenolpyruvate-binding domains"/>
    <property type="match status" value="1"/>
</dbReference>
<dbReference type="NCBIfam" id="TIGR01417">
    <property type="entry name" value="PTS_I_fam"/>
    <property type="match status" value="1"/>
</dbReference>
<protein>
    <recommendedName>
        <fullName evidence="7 17">Phosphoenolpyruvate-protein phosphotransferase</fullName>
        <ecNumber evidence="6 17">2.7.3.9</ecNumber>
    </recommendedName>
    <alternativeName>
        <fullName evidence="16 17">Phosphotransferase system, enzyme I</fullName>
    </alternativeName>
</protein>
<comment type="cofactor">
    <cofactor evidence="2 17 20">
        <name>Mg(2+)</name>
        <dbReference type="ChEBI" id="CHEBI:18420"/>
    </cofactor>
</comment>
<feature type="domain" description="PEP-utilising enzyme C-terminal" evidence="23">
    <location>
        <begin position="262"/>
        <end position="547"/>
    </location>
</feature>
<evidence type="ECO:0000256" key="21">
    <source>
        <dbReference type="SAM" id="Coils"/>
    </source>
</evidence>
<evidence type="ECO:0000256" key="14">
    <source>
        <dbReference type="ARBA" id="ARBA00022777"/>
    </source>
</evidence>
<dbReference type="SUPFAM" id="SSF47831">
    <property type="entry name" value="Enzyme I of the PEP:sugar phosphotransferase system HPr-binding (sub)domain"/>
    <property type="match status" value="1"/>
</dbReference>
<evidence type="ECO:0000256" key="8">
    <source>
        <dbReference type="ARBA" id="ARBA00022448"/>
    </source>
</evidence>
<dbReference type="InterPro" id="IPR015813">
    <property type="entry name" value="Pyrv/PenolPyrv_kinase-like_dom"/>
</dbReference>
<dbReference type="GO" id="GO:0008965">
    <property type="term" value="F:phosphoenolpyruvate-protein phosphotransferase activity"/>
    <property type="evidence" value="ECO:0007669"/>
    <property type="project" value="UniProtKB-EC"/>
</dbReference>
<gene>
    <name evidence="25" type="primary">ptsP</name>
    <name evidence="25" type="ORF">J3U87_06665</name>
</gene>
<feature type="binding site" evidence="19">
    <location>
        <begin position="461"/>
        <end position="462"/>
    </location>
    <ligand>
        <name>phosphoenolpyruvate</name>
        <dbReference type="ChEBI" id="CHEBI:58702"/>
    </ligand>
</feature>
<keyword evidence="8 17" id="KW-0813">Transport</keyword>
<evidence type="ECO:0000313" key="25">
    <source>
        <dbReference type="EMBL" id="QTD52140.1"/>
    </source>
</evidence>
<dbReference type="PRINTS" id="PR01736">
    <property type="entry name" value="PHPHTRNFRASE"/>
</dbReference>
<evidence type="ECO:0000256" key="20">
    <source>
        <dbReference type="PIRSR" id="PIRSR000732-3"/>
    </source>
</evidence>
<feature type="binding site" evidence="19">
    <location>
        <position position="337"/>
    </location>
    <ligand>
        <name>phosphoenolpyruvate</name>
        <dbReference type="ChEBI" id="CHEBI:58702"/>
    </ligand>
</feature>
<evidence type="ECO:0000256" key="11">
    <source>
        <dbReference type="ARBA" id="ARBA00022679"/>
    </source>
</evidence>
<feature type="binding site" evidence="19">
    <location>
        <position position="472"/>
    </location>
    <ligand>
        <name>phosphoenolpyruvate</name>
        <dbReference type="ChEBI" id="CHEBI:58702"/>
    </ligand>
</feature>
<comment type="similarity">
    <text evidence="5 17">Belongs to the PEP-utilizing enzyme family.</text>
</comment>
<evidence type="ECO:0000259" key="23">
    <source>
        <dbReference type="Pfam" id="PF02896"/>
    </source>
</evidence>
<evidence type="ECO:0000256" key="1">
    <source>
        <dbReference type="ARBA" id="ARBA00000683"/>
    </source>
</evidence>
<dbReference type="RefSeq" id="WP_237382249.1">
    <property type="nucleotide sequence ID" value="NZ_CP071793.1"/>
</dbReference>
<dbReference type="SUPFAM" id="SSF52009">
    <property type="entry name" value="Phosphohistidine domain"/>
    <property type="match status" value="1"/>
</dbReference>
<evidence type="ECO:0000256" key="16">
    <source>
        <dbReference type="ARBA" id="ARBA00033235"/>
    </source>
</evidence>
<proteinExistence type="inferred from homology"/>
<dbReference type="InterPro" id="IPR050499">
    <property type="entry name" value="PEP-utilizing_PTS_enzyme"/>
</dbReference>
<dbReference type="InterPro" id="IPR036618">
    <property type="entry name" value="PtsI_HPr-bd_sf"/>
</dbReference>
<dbReference type="Pfam" id="PF02896">
    <property type="entry name" value="PEP-utilizers_C"/>
    <property type="match status" value="1"/>
</dbReference>
<reference evidence="25" key="1">
    <citation type="submission" date="2021-03" db="EMBL/GenBank/DDBJ databases">
        <title>Acanthopleuribacteraceae sp. M133.</title>
        <authorList>
            <person name="Wang G."/>
        </authorList>
    </citation>
    <scope>NUCLEOTIDE SEQUENCE</scope>
    <source>
        <strain evidence="25">M133</strain>
    </source>
</reference>
<comment type="function">
    <text evidence="3 17">General (non sugar-specific) component of the phosphoenolpyruvate-dependent sugar phosphotransferase system (sugar PTS). This major carbohydrate active-transport system catalyzes the phosphorylation of incoming sugar substrates concomitantly with their translocation across the cell membrane. Enzyme I transfers the phosphoryl group from phosphoenolpyruvate (PEP) to the phosphoryl carrier protein (HPr).</text>
</comment>
<keyword evidence="9 17" id="KW-0963">Cytoplasm</keyword>
<dbReference type="EC" id="2.7.3.9" evidence="6 17"/>
<dbReference type="PANTHER" id="PTHR46244">
    <property type="entry name" value="PHOSPHOENOLPYRUVATE-PROTEIN PHOSPHOTRANSFERASE"/>
    <property type="match status" value="1"/>
</dbReference>
<dbReference type="InterPro" id="IPR000121">
    <property type="entry name" value="PEP_util_C"/>
</dbReference>
<evidence type="ECO:0000256" key="13">
    <source>
        <dbReference type="ARBA" id="ARBA00022723"/>
    </source>
</evidence>
<evidence type="ECO:0000256" key="18">
    <source>
        <dbReference type="PIRSR" id="PIRSR000732-1"/>
    </source>
</evidence>
<keyword evidence="12 17" id="KW-0598">Phosphotransferase system</keyword>
<comment type="catalytic activity">
    <reaction evidence="1 17">
        <text>L-histidyl-[protein] + phosphoenolpyruvate = N(pros)-phospho-L-histidyl-[protein] + pyruvate</text>
        <dbReference type="Rhea" id="RHEA:23880"/>
        <dbReference type="Rhea" id="RHEA-COMP:9745"/>
        <dbReference type="Rhea" id="RHEA-COMP:9746"/>
        <dbReference type="ChEBI" id="CHEBI:15361"/>
        <dbReference type="ChEBI" id="CHEBI:29979"/>
        <dbReference type="ChEBI" id="CHEBI:58702"/>
        <dbReference type="ChEBI" id="CHEBI:64837"/>
        <dbReference type="EC" id="2.7.3.9"/>
    </reaction>
</comment>
<keyword evidence="13 17" id="KW-0479">Metal-binding</keyword>
<evidence type="ECO:0000259" key="24">
    <source>
        <dbReference type="Pfam" id="PF05524"/>
    </source>
</evidence>
<dbReference type="Proteomes" id="UP000663929">
    <property type="component" value="Chromosome"/>
</dbReference>
<dbReference type="PIRSF" id="PIRSF000732">
    <property type="entry name" value="PTS_enzyme_I"/>
    <property type="match status" value="1"/>
</dbReference>
<dbReference type="InterPro" id="IPR006318">
    <property type="entry name" value="PTS_EI-like"/>
</dbReference>
<evidence type="ECO:0000256" key="2">
    <source>
        <dbReference type="ARBA" id="ARBA00001946"/>
    </source>
</evidence>
<dbReference type="Gene3D" id="1.10.274.10">
    <property type="entry name" value="PtsI, HPr-binding domain"/>
    <property type="match status" value="1"/>
</dbReference>
<dbReference type="Gene3D" id="3.50.30.10">
    <property type="entry name" value="Phosphohistidine domain"/>
    <property type="match status" value="1"/>
</dbReference>
<organism evidence="25 26">
    <name type="scientific">Sulfidibacter corallicola</name>
    <dbReference type="NCBI Taxonomy" id="2818388"/>
    <lineage>
        <taxon>Bacteria</taxon>
        <taxon>Pseudomonadati</taxon>
        <taxon>Acidobacteriota</taxon>
        <taxon>Holophagae</taxon>
        <taxon>Acanthopleuribacterales</taxon>
        <taxon>Acanthopleuribacteraceae</taxon>
        <taxon>Sulfidibacter</taxon>
    </lineage>
</organism>
<evidence type="ECO:0000256" key="12">
    <source>
        <dbReference type="ARBA" id="ARBA00022683"/>
    </source>
</evidence>
<dbReference type="InterPro" id="IPR040442">
    <property type="entry name" value="Pyrv_kinase-like_dom_sf"/>
</dbReference>
<feature type="binding site" evidence="19">
    <location>
        <position position="300"/>
    </location>
    <ligand>
        <name>phosphoenolpyruvate</name>
        <dbReference type="ChEBI" id="CHEBI:58702"/>
    </ligand>
</feature>
<evidence type="ECO:0000256" key="19">
    <source>
        <dbReference type="PIRSR" id="PIRSR000732-2"/>
    </source>
</evidence>
<keyword evidence="21" id="KW-0175">Coiled coil</keyword>
<dbReference type="GO" id="GO:0046872">
    <property type="term" value="F:metal ion binding"/>
    <property type="evidence" value="ECO:0007669"/>
    <property type="project" value="UniProtKB-KW"/>
</dbReference>
<evidence type="ECO:0000256" key="10">
    <source>
        <dbReference type="ARBA" id="ARBA00022597"/>
    </source>
</evidence>
<dbReference type="Pfam" id="PF00391">
    <property type="entry name" value="PEP-utilizers"/>
    <property type="match status" value="1"/>
</dbReference>
<evidence type="ECO:0000256" key="17">
    <source>
        <dbReference type="PIRNR" id="PIRNR000732"/>
    </source>
</evidence>
<evidence type="ECO:0000256" key="15">
    <source>
        <dbReference type="ARBA" id="ARBA00022842"/>
    </source>
</evidence>
<dbReference type="EMBL" id="CP071793">
    <property type="protein sequence ID" value="QTD52140.1"/>
    <property type="molecule type" value="Genomic_DNA"/>
</dbReference>
<name>A0A8A4TRG1_SULCO</name>
<keyword evidence="11 17" id="KW-0808">Transferase</keyword>
<dbReference type="KEGG" id="scor:J3U87_06665"/>
<dbReference type="AlphaFoldDB" id="A0A8A4TRG1"/>
<comment type="subcellular location">
    <subcellularLocation>
        <location evidence="4 17">Cytoplasm</location>
    </subcellularLocation>
</comment>
<evidence type="ECO:0000313" key="26">
    <source>
        <dbReference type="Proteomes" id="UP000663929"/>
    </source>
</evidence>
<dbReference type="GO" id="GO:0016301">
    <property type="term" value="F:kinase activity"/>
    <property type="evidence" value="ECO:0007669"/>
    <property type="project" value="UniProtKB-KW"/>
</dbReference>
<feature type="domain" description="PEP-utilising enzyme mobile" evidence="22">
    <location>
        <begin position="158"/>
        <end position="229"/>
    </location>
</feature>
<feature type="coiled-coil region" evidence="21">
    <location>
        <begin position="35"/>
        <end position="62"/>
    </location>
</feature>
<feature type="binding site" evidence="20">
    <location>
        <position position="438"/>
    </location>
    <ligand>
        <name>Mg(2+)</name>
        <dbReference type="ChEBI" id="CHEBI:18420"/>
    </ligand>
</feature>
<dbReference type="InterPro" id="IPR024692">
    <property type="entry name" value="PTS_EI"/>
</dbReference>
<accession>A0A8A4TRG1</accession>
<feature type="active site" description="Proton donor" evidence="18">
    <location>
        <position position="509"/>
    </location>
</feature>
<feature type="active site" description="Tele-phosphohistidine intermediate" evidence="18">
    <location>
        <position position="193"/>
    </location>
</feature>
<sequence length="597" mass="67126">METLKGVGVSNGIVIGKALVILDEETVTLEEHLESSHIEEEIQRFRDALNTAKEQIRSIKNQIKDRIGEEHAFIFDTHILLLDDGTLKNETEKFIHQNSCNAEWAFSQVLMRVLREFSSLGDAYFVERGNDLKDVGKRVLQVLVGEKNKLFGFQNLSQDVVVIGSEFGPSNITNFDNSRILGFATDFGGQTTHTAIIAKALDLPAVVGLHDVTKRIKSGDTVILDSFSGKIFSNPDEATLEKYRKMIHIYKEEEANYRKDLGEPATSPDGLEIELLANIELATEVDGALTNGARGVGLYRTEFLFLACDPELPTEKTHFETYCQIAEKLKDEVVTIRTLDLGGEKFFNRTFVREKEINPVMGVRGVRLCLMRKDIFRTQLRAILRAAHKYKNIRIMFPLISGVREWRTTRDFLQEVMEELRSEGIPFEENPSLGVMIEVPSAAMVADLLAEEVDFFSIGTNDLIQYFLAIDRANDDVSYLYDPLHPGFVRLLSQVIAAAQKKGIDVSCCGEMASSPIYACLLILLGLRKLSMNPSSLPIIHHMIRVMDFTRMGKLINDPAKVPTGPDTRAAFLKAFRELLSENDFTHLIGEIDDEET</sequence>
<keyword evidence="15 17" id="KW-0460">Magnesium</keyword>
<dbReference type="GO" id="GO:0005737">
    <property type="term" value="C:cytoplasm"/>
    <property type="evidence" value="ECO:0007669"/>
    <property type="project" value="UniProtKB-SubCell"/>
</dbReference>
<keyword evidence="14 17" id="KW-0418">Kinase</keyword>
<dbReference type="Pfam" id="PF05524">
    <property type="entry name" value="PEP-utilisers_N"/>
    <property type="match status" value="1"/>
</dbReference>
<feature type="domain" description="Phosphotransferase system enzyme I N-terminal" evidence="24">
    <location>
        <begin position="5"/>
        <end position="128"/>
    </location>
</feature>
<keyword evidence="26" id="KW-1185">Reference proteome</keyword>
<evidence type="ECO:0000256" key="5">
    <source>
        <dbReference type="ARBA" id="ARBA00007837"/>
    </source>
</evidence>
<dbReference type="InterPro" id="IPR036637">
    <property type="entry name" value="Phosphohistidine_dom_sf"/>
</dbReference>
<dbReference type="GO" id="GO:0009401">
    <property type="term" value="P:phosphoenolpyruvate-dependent sugar phosphotransferase system"/>
    <property type="evidence" value="ECO:0007669"/>
    <property type="project" value="UniProtKB-KW"/>
</dbReference>
<feature type="binding site" evidence="20">
    <location>
        <position position="462"/>
    </location>
    <ligand>
        <name>Mg(2+)</name>
        <dbReference type="ChEBI" id="CHEBI:18420"/>
    </ligand>
</feature>
<evidence type="ECO:0000256" key="7">
    <source>
        <dbReference type="ARBA" id="ARBA00016544"/>
    </source>
</evidence>
<dbReference type="PANTHER" id="PTHR46244:SF3">
    <property type="entry name" value="PHOSPHOENOLPYRUVATE-PROTEIN PHOSPHOTRANSFERASE"/>
    <property type="match status" value="1"/>
</dbReference>
<evidence type="ECO:0000256" key="9">
    <source>
        <dbReference type="ARBA" id="ARBA00022490"/>
    </source>
</evidence>
<evidence type="ECO:0000256" key="4">
    <source>
        <dbReference type="ARBA" id="ARBA00004496"/>
    </source>
</evidence>